<evidence type="ECO:0000256" key="1">
    <source>
        <dbReference type="SAM" id="MobiDB-lite"/>
    </source>
</evidence>
<reference evidence="2 3" key="1">
    <citation type="submission" date="2024-03" db="EMBL/GenBank/DDBJ databases">
        <title>Genome-scale model development and genomic sequencing of the oleaginous clade Lipomyces.</title>
        <authorList>
            <consortium name="Lawrence Berkeley National Laboratory"/>
            <person name="Czajka J.J."/>
            <person name="Han Y."/>
            <person name="Kim J."/>
            <person name="Mondo S.J."/>
            <person name="Hofstad B.A."/>
            <person name="Robles A."/>
            <person name="Haridas S."/>
            <person name="Riley R."/>
            <person name="LaButti K."/>
            <person name="Pangilinan J."/>
            <person name="Andreopoulos W."/>
            <person name="Lipzen A."/>
            <person name="Yan J."/>
            <person name="Wang M."/>
            <person name="Ng V."/>
            <person name="Grigoriev I.V."/>
            <person name="Spatafora J.W."/>
            <person name="Magnuson J.K."/>
            <person name="Baker S.E."/>
            <person name="Pomraning K.R."/>
        </authorList>
    </citation>
    <scope>NUCLEOTIDE SEQUENCE [LARGE SCALE GENOMIC DNA]</scope>
    <source>
        <strain evidence="2 3">Phaff 52-87</strain>
    </source>
</reference>
<comment type="caution">
    <text evidence="2">The sequence shown here is derived from an EMBL/GenBank/DDBJ whole genome shotgun (WGS) entry which is preliminary data.</text>
</comment>
<keyword evidence="3" id="KW-1185">Reference proteome</keyword>
<evidence type="ECO:0000313" key="2">
    <source>
        <dbReference type="EMBL" id="KAK7208032.1"/>
    </source>
</evidence>
<accession>A0ABR1FE57</accession>
<organism evidence="2 3">
    <name type="scientific">Myxozyma melibiosi</name>
    <dbReference type="NCBI Taxonomy" id="54550"/>
    <lineage>
        <taxon>Eukaryota</taxon>
        <taxon>Fungi</taxon>
        <taxon>Dikarya</taxon>
        <taxon>Ascomycota</taxon>
        <taxon>Saccharomycotina</taxon>
        <taxon>Lipomycetes</taxon>
        <taxon>Lipomycetales</taxon>
        <taxon>Lipomycetaceae</taxon>
        <taxon>Myxozyma</taxon>
    </lineage>
</organism>
<feature type="compositionally biased region" description="Acidic residues" evidence="1">
    <location>
        <begin position="150"/>
        <end position="171"/>
    </location>
</feature>
<protein>
    <submittedName>
        <fullName evidence="2">Uncharacterized protein</fullName>
    </submittedName>
</protein>
<evidence type="ECO:0000313" key="3">
    <source>
        <dbReference type="Proteomes" id="UP001498771"/>
    </source>
</evidence>
<dbReference type="Proteomes" id="UP001498771">
    <property type="component" value="Unassembled WGS sequence"/>
</dbReference>
<name>A0ABR1FE57_9ASCO</name>
<dbReference type="EMBL" id="JBBJBU010000001">
    <property type="protein sequence ID" value="KAK7208032.1"/>
    <property type="molecule type" value="Genomic_DNA"/>
</dbReference>
<sequence length="184" mass="19690">MFARNILRATLRQRAVVGRRFASSGGSSPVPGPIDPLTIVVPVITIGLIYYFKSTVPISTEPFAFEEQSAKIEKIKAQGLTGDALYKALAIAEGASEDEADDIVSEVKEIIEAPPAKSVVDEVLTATVEKLGDEFSLDKYFEAKKAAEAAPEEPEAAEPEAAEEAPAETEAVEPVVIVEEEKSE</sequence>
<gene>
    <name evidence="2" type="ORF">BZA70DRAFT_272764</name>
</gene>
<feature type="region of interest" description="Disordered" evidence="1">
    <location>
        <begin position="146"/>
        <end position="184"/>
    </location>
</feature>
<dbReference type="RefSeq" id="XP_064771065.1">
    <property type="nucleotide sequence ID" value="XM_064911718.1"/>
</dbReference>
<dbReference type="GeneID" id="90037230"/>
<proteinExistence type="predicted"/>